<evidence type="ECO:0000259" key="4">
    <source>
        <dbReference type="PROSITE" id="PS50932"/>
    </source>
</evidence>
<reference evidence="5 6" key="1">
    <citation type="submission" date="2020-04" db="EMBL/GenBank/DDBJ databases">
        <title>Flammeovirga sp. SR4, a novel species isolated from seawater.</title>
        <authorList>
            <person name="Wang X."/>
        </authorList>
    </citation>
    <scope>NUCLEOTIDE SEQUENCE [LARGE SCALE GENOMIC DNA]</scope>
    <source>
        <strain evidence="5 6">ATCC 23126</strain>
    </source>
</reference>
<gene>
    <name evidence="5" type="ORF">HHU12_33065</name>
</gene>
<dbReference type="Gene3D" id="1.10.260.40">
    <property type="entry name" value="lambda repressor-like DNA-binding domains"/>
    <property type="match status" value="1"/>
</dbReference>
<dbReference type="SUPFAM" id="SSF53822">
    <property type="entry name" value="Periplasmic binding protein-like I"/>
    <property type="match status" value="1"/>
</dbReference>
<dbReference type="SUPFAM" id="SSF47413">
    <property type="entry name" value="lambda repressor-like DNA-binding domains"/>
    <property type="match status" value="1"/>
</dbReference>
<accession>A0A7X9XDI3</accession>
<evidence type="ECO:0000256" key="2">
    <source>
        <dbReference type="ARBA" id="ARBA00023125"/>
    </source>
</evidence>
<dbReference type="Pfam" id="PF00356">
    <property type="entry name" value="LacI"/>
    <property type="match status" value="1"/>
</dbReference>
<feature type="domain" description="HTH lacI-type" evidence="4">
    <location>
        <begin position="7"/>
        <end position="61"/>
    </location>
</feature>
<organism evidence="5 6">
    <name type="scientific">Flammeovirga aprica JL-4</name>
    <dbReference type="NCBI Taxonomy" id="694437"/>
    <lineage>
        <taxon>Bacteria</taxon>
        <taxon>Pseudomonadati</taxon>
        <taxon>Bacteroidota</taxon>
        <taxon>Cytophagia</taxon>
        <taxon>Cytophagales</taxon>
        <taxon>Flammeovirgaceae</taxon>
        <taxon>Flammeovirga</taxon>
    </lineage>
</organism>
<keyword evidence="2" id="KW-0238">DNA-binding</keyword>
<evidence type="ECO:0000256" key="3">
    <source>
        <dbReference type="ARBA" id="ARBA00023163"/>
    </source>
</evidence>
<dbReference type="Proteomes" id="UP000576082">
    <property type="component" value="Unassembled WGS sequence"/>
</dbReference>
<dbReference type="InterPro" id="IPR001761">
    <property type="entry name" value="Peripla_BP/Lac1_sug-bd_dom"/>
</dbReference>
<dbReference type="GO" id="GO:0003700">
    <property type="term" value="F:DNA-binding transcription factor activity"/>
    <property type="evidence" value="ECO:0007669"/>
    <property type="project" value="TreeGrafter"/>
</dbReference>
<dbReference type="SMART" id="SM00354">
    <property type="entry name" value="HTH_LACI"/>
    <property type="match status" value="1"/>
</dbReference>
<keyword evidence="6" id="KW-1185">Reference proteome</keyword>
<keyword evidence="3" id="KW-0804">Transcription</keyword>
<name>A0A7X9XDI3_9BACT</name>
<dbReference type="CDD" id="cd01392">
    <property type="entry name" value="HTH_LacI"/>
    <property type="match status" value="1"/>
</dbReference>
<proteinExistence type="predicted"/>
<protein>
    <submittedName>
        <fullName evidence="5">LacI family transcriptional regulator</fullName>
    </submittedName>
</protein>
<dbReference type="EMBL" id="JABANE010000218">
    <property type="protein sequence ID" value="NME72835.1"/>
    <property type="molecule type" value="Genomic_DNA"/>
</dbReference>
<dbReference type="PANTHER" id="PTHR30146">
    <property type="entry name" value="LACI-RELATED TRANSCRIPTIONAL REPRESSOR"/>
    <property type="match status" value="1"/>
</dbReference>
<evidence type="ECO:0000313" key="5">
    <source>
        <dbReference type="EMBL" id="NME72835.1"/>
    </source>
</evidence>
<keyword evidence="1" id="KW-0805">Transcription regulation</keyword>
<dbReference type="InterPro" id="IPR010982">
    <property type="entry name" value="Lambda_DNA-bd_dom_sf"/>
</dbReference>
<dbReference type="InterPro" id="IPR028082">
    <property type="entry name" value="Peripla_BP_I"/>
</dbReference>
<dbReference type="CDD" id="cd06267">
    <property type="entry name" value="PBP1_LacI_sugar_binding-like"/>
    <property type="match status" value="1"/>
</dbReference>
<dbReference type="GO" id="GO:0000976">
    <property type="term" value="F:transcription cis-regulatory region binding"/>
    <property type="evidence" value="ECO:0007669"/>
    <property type="project" value="TreeGrafter"/>
</dbReference>
<dbReference type="Gene3D" id="3.40.50.2300">
    <property type="match status" value="2"/>
</dbReference>
<dbReference type="AlphaFoldDB" id="A0A7X9XDI3"/>
<evidence type="ECO:0000256" key="1">
    <source>
        <dbReference type="ARBA" id="ARBA00023015"/>
    </source>
</evidence>
<dbReference type="Pfam" id="PF00532">
    <property type="entry name" value="Peripla_BP_1"/>
    <property type="match status" value="1"/>
</dbReference>
<comment type="caution">
    <text evidence="5">The sequence shown here is derived from an EMBL/GenBank/DDBJ whole genome shotgun (WGS) entry which is preliminary data.</text>
</comment>
<sequence>MKTNQRIKLSDLATALNLSTSTVSRALNDHPRIPIETRTKVKKLANDWAYHPNPFAKGLFSKETKTIGVMIPCFEDNYFSKILGIIEDELIKKGYKLICTRSGKNAVEEQSALWNLAKAHVDGIIAVLSYDQPCPAFINDINEEGIPILFLDRMYENVDASFVISDDFQGAFEAVSYLIQEGRSKILHLEGPRDLSTSFYRKQGYMEALKKHDLEIQHSIQCENKEDVKIKIKAYNNDYDAVFCYNDFYAFEMLEYAKQQGICIPNEVAVIGYANDPLSSFTSPKLTTVDQSTSDLGEQSVKMLLSEIKAMKSKGSFEYSTFKSSTRLLVRESC</sequence>
<evidence type="ECO:0000313" key="6">
    <source>
        <dbReference type="Proteomes" id="UP000576082"/>
    </source>
</evidence>
<dbReference type="PROSITE" id="PS50932">
    <property type="entry name" value="HTH_LACI_2"/>
    <property type="match status" value="1"/>
</dbReference>
<dbReference type="RefSeq" id="WP_169661002.1">
    <property type="nucleotide sequence ID" value="NZ_JABANE010000218.1"/>
</dbReference>
<dbReference type="InterPro" id="IPR000843">
    <property type="entry name" value="HTH_LacI"/>
</dbReference>
<dbReference type="PANTHER" id="PTHR30146:SF109">
    <property type="entry name" value="HTH-TYPE TRANSCRIPTIONAL REGULATOR GALS"/>
    <property type="match status" value="1"/>
</dbReference>